<name>A0A9P6B3N0_9AGAM</name>
<protein>
    <submittedName>
        <fullName evidence="2">Uncharacterized protein</fullName>
    </submittedName>
</protein>
<keyword evidence="1" id="KW-1133">Transmembrane helix</keyword>
<evidence type="ECO:0000313" key="3">
    <source>
        <dbReference type="Proteomes" id="UP000886523"/>
    </source>
</evidence>
<gene>
    <name evidence="2" type="ORF">BS47DRAFT_566859</name>
</gene>
<comment type="caution">
    <text evidence="2">The sequence shown here is derived from an EMBL/GenBank/DDBJ whole genome shotgun (WGS) entry which is preliminary data.</text>
</comment>
<organism evidence="2 3">
    <name type="scientific">Hydnum rufescens UP504</name>
    <dbReference type="NCBI Taxonomy" id="1448309"/>
    <lineage>
        <taxon>Eukaryota</taxon>
        <taxon>Fungi</taxon>
        <taxon>Dikarya</taxon>
        <taxon>Basidiomycota</taxon>
        <taxon>Agaricomycotina</taxon>
        <taxon>Agaricomycetes</taxon>
        <taxon>Cantharellales</taxon>
        <taxon>Hydnaceae</taxon>
        <taxon>Hydnum</taxon>
    </lineage>
</organism>
<evidence type="ECO:0000256" key="1">
    <source>
        <dbReference type="SAM" id="Phobius"/>
    </source>
</evidence>
<feature type="transmembrane region" description="Helical" evidence="1">
    <location>
        <begin position="43"/>
        <end position="64"/>
    </location>
</feature>
<keyword evidence="1" id="KW-0472">Membrane</keyword>
<evidence type="ECO:0000313" key="2">
    <source>
        <dbReference type="EMBL" id="KAF9517076.1"/>
    </source>
</evidence>
<dbReference type="Proteomes" id="UP000886523">
    <property type="component" value="Unassembled WGS sequence"/>
</dbReference>
<keyword evidence="3" id="KW-1185">Reference proteome</keyword>
<proteinExistence type="predicted"/>
<keyword evidence="1" id="KW-0812">Transmembrane</keyword>
<accession>A0A9P6B3N0</accession>
<reference evidence="2" key="1">
    <citation type="journal article" date="2020" name="Nat. Commun.">
        <title>Large-scale genome sequencing of mycorrhizal fungi provides insights into the early evolution of symbiotic traits.</title>
        <authorList>
            <person name="Miyauchi S."/>
            <person name="Kiss E."/>
            <person name="Kuo A."/>
            <person name="Drula E."/>
            <person name="Kohler A."/>
            <person name="Sanchez-Garcia M."/>
            <person name="Morin E."/>
            <person name="Andreopoulos B."/>
            <person name="Barry K.W."/>
            <person name="Bonito G."/>
            <person name="Buee M."/>
            <person name="Carver A."/>
            <person name="Chen C."/>
            <person name="Cichocki N."/>
            <person name="Clum A."/>
            <person name="Culley D."/>
            <person name="Crous P.W."/>
            <person name="Fauchery L."/>
            <person name="Girlanda M."/>
            <person name="Hayes R.D."/>
            <person name="Keri Z."/>
            <person name="LaButti K."/>
            <person name="Lipzen A."/>
            <person name="Lombard V."/>
            <person name="Magnuson J."/>
            <person name="Maillard F."/>
            <person name="Murat C."/>
            <person name="Nolan M."/>
            <person name="Ohm R.A."/>
            <person name="Pangilinan J."/>
            <person name="Pereira M.F."/>
            <person name="Perotto S."/>
            <person name="Peter M."/>
            <person name="Pfister S."/>
            <person name="Riley R."/>
            <person name="Sitrit Y."/>
            <person name="Stielow J.B."/>
            <person name="Szollosi G."/>
            <person name="Zifcakova L."/>
            <person name="Stursova M."/>
            <person name="Spatafora J.W."/>
            <person name="Tedersoo L."/>
            <person name="Vaario L.M."/>
            <person name="Yamada A."/>
            <person name="Yan M."/>
            <person name="Wang P."/>
            <person name="Xu J."/>
            <person name="Bruns T."/>
            <person name="Baldrian P."/>
            <person name="Vilgalys R."/>
            <person name="Dunand C."/>
            <person name="Henrissat B."/>
            <person name="Grigoriev I.V."/>
            <person name="Hibbett D."/>
            <person name="Nagy L.G."/>
            <person name="Martin F.M."/>
        </authorList>
    </citation>
    <scope>NUCLEOTIDE SEQUENCE</scope>
    <source>
        <strain evidence="2">UP504</strain>
    </source>
</reference>
<dbReference type="EMBL" id="MU128934">
    <property type="protein sequence ID" value="KAF9517076.1"/>
    <property type="molecule type" value="Genomic_DNA"/>
</dbReference>
<dbReference type="AlphaFoldDB" id="A0A9P6B3N0"/>
<sequence length="71" mass="8015">MGLLCFSPAFCLSRALCLASLTLYFVFHLRPLAFYLHNYHGKLSHWVLMLPGAAPPANALLLILPIRYSRI</sequence>